<evidence type="ECO:0000313" key="2">
    <source>
        <dbReference type="Proteomes" id="UP001497482"/>
    </source>
</evidence>
<sequence>MISLSYCGVGTAARCPRPSARRRISSGLTSFFLSASEEFPCFTLTPPLAPVPASANHHPADLILSLSSLLSAALNEPQPLGVIVPHGSWAPRPGFKLSSQYASGITSKGK</sequence>
<gene>
    <name evidence="1" type="ORF">KC01_LOCUS27483</name>
</gene>
<dbReference type="Proteomes" id="UP001497482">
    <property type="component" value="Chromosome 23"/>
</dbReference>
<name>A0AAV2L9W0_KNICA</name>
<dbReference type="EMBL" id="OZ035845">
    <property type="protein sequence ID" value="CAL1599165.1"/>
    <property type="molecule type" value="Genomic_DNA"/>
</dbReference>
<dbReference type="AlphaFoldDB" id="A0AAV2L9W0"/>
<proteinExistence type="predicted"/>
<evidence type="ECO:0000313" key="1">
    <source>
        <dbReference type="EMBL" id="CAL1599165.1"/>
    </source>
</evidence>
<protein>
    <submittedName>
        <fullName evidence="1">Uncharacterized protein</fullName>
    </submittedName>
</protein>
<keyword evidence="2" id="KW-1185">Reference proteome</keyword>
<accession>A0AAV2L9W0</accession>
<organism evidence="1 2">
    <name type="scientific">Knipowitschia caucasica</name>
    <name type="common">Caucasian dwarf goby</name>
    <name type="synonym">Pomatoschistus caucasicus</name>
    <dbReference type="NCBI Taxonomy" id="637954"/>
    <lineage>
        <taxon>Eukaryota</taxon>
        <taxon>Metazoa</taxon>
        <taxon>Chordata</taxon>
        <taxon>Craniata</taxon>
        <taxon>Vertebrata</taxon>
        <taxon>Euteleostomi</taxon>
        <taxon>Actinopterygii</taxon>
        <taxon>Neopterygii</taxon>
        <taxon>Teleostei</taxon>
        <taxon>Neoteleostei</taxon>
        <taxon>Acanthomorphata</taxon>
        <taxon>Gobiaria</taxon>
        <taxon>Gobiiformes</taxon>
        <taxon>Gobioidei</taxon>
        <taxon>Gobiidae</taxon>
        <taxon>Gobiinae</taxon>
        <taxon>Knipowitschia</taxon>
    </lineage>
</organism>
<reference evidence="1 2" key="1">
    <citation type="submission" date="2024-04" db="EMBL/GenBank/DDBJ databases">
        <authorList>
            <person name="Waldvogel A.-M."/>
            <person name="Schoenle A."/>
        </authorList>
    </citation>
    <scope>NUCLEOTIDE SEQUENCE [LARGE SCALE GENOMIC DNA]</scope>
</reference>